<organism evidence="2 3">
    <name type="scientific">Olea europaea subsp. europaea</name>
    <dbReference type="NCBI Taxonomy" id="158383"/>
    <lineage>
        <taxon>Eukaryota</taxon>
        <taxon>Viridiplantae</taxon>
        <taxon>Streptophyta</taxon>
        <taxon>Embryophyta</taxon>
        <taxon>Tracheophyta</taxon>
        <taxon>Spermatophyta</taxon>
        <taxon>Magnoliopsida</taxon>
        <taxon>eudicotyledons</taxon>
        <taxon>Gunneridae</taxon>
        <taxon>Pentapetalae</taxon>
        <taxon>asterids</taxon>
        <taxon>lamiids</taxon>
        <taxon>Lamiales</taxon>
        <taxon>Oleaceae</taxon>
        <taxon>Oleeae</taxon>
        <taxon>Olea</taxon>
    </lineage>
</organism>
<dbReference type="Proteomes" id="UP000594638">
    <property type="component" value="Unassembled WGS sequence"/>
</dbReference>
<sequence>MDIFCGSLSLRFDEIRCPSKRVGRSNSSLVASDIARVTSYKRLSESRRYESSSGCSIRRRRAWSCVMKVFSFKKMIDGQTTTPRGAEEAKKRRSSWLPNPHQRWPVQGW</sequence>
<comment type="caution">
    <text evidence="2">The sequence shown here is derived from an EMBL/GenBank/DDBJ whole genome shotgun (WGS) entry which is preliminary data.</text>
</comment>
<reference evidence="2 3" key="1">
    <citation type="submission" date="2019-12" db="EMBL/GenBank/DDBJ databases">
        <authorList>
            <person name="Alioto T."/>
            <person name="Alioto T."/>
            <person name="Gomez Garrido J."/>
        </authorList>
    </citation>
    <scope>NUCLEOTIDE SEQUENCE [LARGE SCALE GENOMIC DNA]</scope>
</reference>
<protein>
    <submittedName>
        <fullName evidence="2">Uncharacterized protein</fullName>
    </submittedName>
</protein>
<gene>
    <name evidence="2" type="ORF">OLEA9_A036267</name>
</gene>
<dbReference type="Gramene" id="OE9A036267T1">
    <property type="protein sequence ID" value="OE9A036267C1"/>
    <property type="gene ID" value="OE9A036267"/>
</dbReference>
<evidence type="ECO:0000313" key="3">
    <source>
        <dbReference type="Proteomes" id="UP000594638"/>
    </source>
</evidence>
<dbReference type="EMBL" id="CACTIH010000065">
    <property type="protein sequence ID" value="CAA2946960.1"/>
    <property type="molecule type" value="Genomic_DNA"/>
</dbReference>
<keyword evidence="3" id="KW-1185">Reference proteome</keyword>
<evidence type="ECO:0000313" key="2">
    <source>
        <dbReference type="EMBL" id="CAA2946960.1"/>
    </source>
</evidence>
<evidence type="ECO:0000256" key="1">
    <source>
        <dbReference type="SAM" id="MobiDB-lite"/>
    </source>
</evidence>
<accession>A0A8S0PMG9</accession>
<name>A0A8S0PMG9_OLEEU</name>
<proteinExistence type="predicted"/>
<feature type="region of interest" description="Disordered" evidence="1">
    <location>
        <begin position="80"/>
        <end position="109"/>
    </location>
</feature>
<dbReference type="AlphaFoldDB" id="A0A8S0PMG9"/>
<dbReference type="OrthoDB" id="787091at2759"/>